<dbReference type="GO" id="GO:0009341">
    <property type="term" value="C:beta-galactosidase complex"/>
    <property type="evidence" value="ECO:0007669"/>
    <property type="project" value="InterPro"/>
</dbReference>
<dbReference type="InterPro" id="IPR013529">
    <property type="entry name" value="Glyco_hydro_42_N"/>
</dbReference>
<evidence type="ECO:0000256" key="5">
    <source>
        <dbReference type="SAM" id="SignalP"/>
    </source>
</evidence>
<feature type="chain" id="PRO_5039139700" evidence="5">
    <location>
        <begin position="21"/>
        <end position="550"/>
    </location>
</feature>
<dbReference type="GO" id="GO:0004565">
    <property type="term" value="F:beta-galactosidase activity"/>
    <property type="evidence" value="ECO:0007669"/>
    <property type="project" value="InterPro"/>
</dbReference>
<evidence type="ECO:0000313" key="9">
    <source>
        <dbReference type="Proteomes" id="UP000824055"/>
    </source>
</evidence>
<feature type="signal peptide" evidence="5">
    <location>
        <begin position="1"/>
        <end position="20"/>
    </location>
</feature>
<dbReference type="PANTHER" id="PTHR36447:SF2">
    <property type="entry name" value="BETA-GALACTOSIDASE YESZ"/>
    <property type="match status" value="1"/>
</dbReference>
<keyword evidence="2" id="KW-0378">Hydrolase</keyword>
<feature type="domain" description="Glycoside hydrolase family 42 N-terminal" evidence="6">
    <location>
        <begin position="56"/>
        <end position="210"/>
    </location>
</feature>
<evidence type="ECO:0000259" key="7">
    <source>
        <dbReference type="Pfam" id="PF18120"/>
    </source>
</evidence>
<dbReference type="Pfam" id="PF18120">
    <property type="entry name" value="DUF5597"/>
    <property type="match status" value="1"/>
</dbReference>
<sequence length="550" mass="61730">MKRKLVLLICMALLALTVQADIKLKKQGIATQLLVDGQPMMVLGGELSNSAATSLEDIDQVMPRMKALGLNTVFVPAYWEFIEPTEGKFDFALVDRVIEKARENDLKVIFLWFGAWKNSMSCYAPLWFKQDVKRFPRSVTETGKPLEIASAFSDNVLQADKKAFSALMRHIADTDRAEQTVIMVQVENEIGMLESARDYSPMAEKAWKSAVPTELLKALKIKKKGTWAEVFGTDLYAQEKFQAYYYAKYVEQLCLAAKEIYDIPLYVNAAMNSRGRKPGEYPSAGPLAHLMEIWKCAAPHIEIYAPDIYDTGFKDWVALYKRPDNPFFTPETQCSENSGVRALYAFGEVDALGFSPFAIDQASTAAAQEVTRAYAMVKNLQPLLLPRQGRGDTWGLLFDQADKERIITDEDVVMTCRHFFTLPWDPRATDGSAWPEGGAIVVRLAKHEYLIAGNGVVVTFQTATEKAQEGNVVRGEDGFVLQGEAANQSKTTGRFKGKRLGIGFVDQVSVEEDGTLRYIRRENGDQDHQGRHARISCGDYKILHVKLYEY</sequence>
<evidence type="ECO:0000259" key="6">
    <source>
        <dbReference type="Pfam" id="PF02449"/>
    </source>
</evidence>
<reference evidence="8" key="1">
    <citation type="journal article" date="2021" name="PeerJ">
        <title>Extensive microbial diversity within the chicken gut microbiome revealed by metagenomics and culture.</title>
        <authorList>
            <person name="Gilroy R."/>
            <person name="Ravi A."/>
            <person name="Getino M."/>
            <person name="Pursley I."/>
            <person name="Horton D.L."/>
            <person name="Alikhan N.F."/>
            <person name="Baker D."/>
            <person name="Gharbi K."/>
            <person name="Hall N."/>
            <person name="Watson M."/>
            <person name="Adriaenssens E.M."/>
            <person name="Foster-Nyarko E."/>
            <person name="Jarju S."/>
            <person name="Secka A."/>
            <person name="Antonio M."/>
            <person name="Oren A."/>
            <person name="Chaudhuri R.R."/>
            <person name="La Ragione R."/>
            <person name="Hildebrand F."/>
            <person name="Pallen M.J."/>
        </authorList>
    </citation>
    <scope>NUCLEOTIDE SEQUENCE</scope>
    <source>
        <strain evidence="8">ChiHecec3B27-8219</strain>
    </source>
</reference>
<evidence type="ECO:0000256" key="1">
    <source>
        <dbReference type="ARBA" id="ARBA00022723"/>
    </source>
</evidence>
<dbReference type="PANTHER" id="PTHR36447">
    <property type="entry name" value="BETA-GALACTOSIDASE GANA"/>
    <property type="match status" value="1"/>
</dbReference>
<protein>
    <submittedName>
        <fullName evidence="8">DUF5597 domain-containing protein</fullName>
    </submittedName>
</protein>
<keyword evidence="1" id="KW-0479">Metal-binding</keyword>
<dbReference type="EMBL" id="DXBE01000048">
    <property type="protein sequence ID" value="HIZ69516.1"/>
    <property type="molecule type" value="Genomic_DNA"/>
</dbReference>
<name>A0A9D2JW51_9BACT</name>
<evidence type="ECO:0000313" key="8">
    <source>
        <dbReference type="EMBL" id="HIZ69516.1"/>
    </source>
</evidence>
<proteinExistence type="predicted"/>
<reference evidence="8" key="2">
    <citation type="submission" date="2021-04" db="EMBL/GenBank/DDBJ databases">
        <authorList>
            <person name="Gilroy R."/>
        </authorList>
    </citation>
    <scope>NUCLEOTIDE SEQUENCE</scope>
    <source>
        <strain evidence="8">ChiHecec3B27-8219</strain>
    </source>
</reference>
<dbReference type="Proteomes" id="UP000824055">
    <property type="component" value="Unassembled WGS sequence"/>
</dbReference>
<dbReference type="InterPro" id="IPR040719">
    <property type="entry name" value="DUF5597"/>
</dbReference>
<evidence type="ECO:0000256" key="4">
    <source>
        <dbReference type="ARBA" id="ARBA00023295"/>
    </source>
</evidence>
<keyword evidence="3" id="KW-0862">Zinc</keyword>
<dbReference type="Pfam" id="PF02449">
    <property type="entry name" value="Glyco_hydro_42"/>
    <property type="match status" value="1"/>
</dbReference>
<dbReference type="GO" id="GO:0005975">
    <property type="term" value="P:carbohydrate metabolic process"/>
    <property type="evidence" value="ECO:0007669"/>
    <property type="project" value="InterPro"/>
</dbReference>
<evidence type="ECO:0000256" key="3">
    <source>
        <dbReference type="ARBA" id="ARBA00022833"/>
    </source>
</evidence>
<organism evidence="8 9">
    <name type="scientific">Candidatus Prevotella avicola</name>
    <dbReference type="NCBI Taxonomy" id="2838738"/>
    <lineage>
        <taxon>Bacteria</taxon>
        <taxon>Pseudomonadati</taxon>
        <taxon>Bacteroidota</taxon>
        <taxon>Bacteroidia</taxon>
        <taxon>Bacteroidales</taxon>
        <taxon>Prevotellaceae</taxon>
        <taxon>Prevotella</taxon>
    </lineage>
</organism>
<keyword evidence="5" id="KW-0732">Signal</keyword>
<dbReference type="AlphaFoldDB" id="A0A9D2JW51"/>
<dbReference type="InterPro" id="IPR017853">
    <property type="entry name" value="GH"/>
</dbReference>
<feature type="domain" description="DUF5597" evidence="7">
    <location>
        <begin position="371"/>
        <end position="534"/>
    </location>
</feature>
<accession>A0A9D2JW51</accession>
<gene>
    <name evidence="8" type="ORF">H9966_06525</name>
</gene>
<dbReference type="Gene3D" id="3.20.20.80">
    <property type="entry name" value="Glycosidases"/>
    <property type="match status" value="1"/>
</dbReference>
<dbReference type="Gene3D" id="2.60.220.20">
    <property type="entry name" value="putative beta-Galactosidase from caulobacter crescentus"/>
    <property type="match status" value="1"/>
</dbReference>
<evidence type="ECO:0000256" key="2">
    <source>
        <dbReference type="ARBA" id="ARBA00022801"/>
    </source>
</evidence>
<dbReference type="InterPro" id="IPR003476">
    <property type="entry name" value="Glyco_hydro_42"/>
</dbReference>
<keyword evidence="4" id="KW-0326">Glycosidase</keyword>
<dbReference type="SUPFAM" id="SSF51445">
    <property type="entry name" value="(Trans)glycosidases"/>
    <property type="match status" value="1"/>
</dbReference>
<comment type="caution">
    <text evidence="8">The sequence shown here is derived from an EMBL/GenBank/DDBJ whole genome shotgun (WGS) entry which is preliminary data.</text>
</comment>
<dbReference type="GO" id="GO:0046872">
    <property type="term" value="F:metal ion binding"/>
    <property type="evidence" value="ECO:0007669"/>
    <property type="project" value="UniProtKB-KW"/>
</dbReference>